<name>A0A7J4XED0_9BACE</name>
<protein>
    <submittedName>
        <fullName evidence="2">Calcium-binding protein P</fullName>
    </submittedName>
</protein>
<proteinExistence type="predicted"/>
<evidence type="ECO:0000256" key="1">
    <source>
        <dbReference type="SAM" id="SignalP"/>
    </source>
</evidence>
<dbReference type="Pfam" id="PF20050">
    <property type="entry name" value="DUF6452"/>
    <property type="match status" value="1"/>
</dbReference>
<sequence length="170" mass="19123">MKNLIRLFLILFVAGIAIGTHTSCSEDSDCSIAGRAMINCTLYRMPAPSETILQNDTLDSLTVTALGTDSIIINNQKKVHTLSLPLRFTSDSTVFIFYYAYREDPTLCDTVYIKQDNTPYFESMDCGYSMKQSILGLGHSEVELDSIYISNKQANTDGTENLKLFYRNRD</sequence>
<feature type="signal peptide" evidence="1">
    <location>
        <begin position="1"/>
        <end position="19"/>
    </location>
</feature>
<reference evidence="2 3" key="1">
    <citation type="journal article" date="2019" name="Nat. Med.">
        <title>A library of human gut bacterial isolates paired with longitudinal multiomics data enables mechanistic microbiome research.</title>
        <authorList>
            <person name="Poyet M."/>
            <person name="Groussin M."/>
            <person name="Gibbons S.M."/>
            <person name="Avila-Pacheco J."/>
            <person name="Jiang X."/>
            <person name="Kearney S.M."/>
            <person name="Perrotta A.R."/>
            <person name="Berdy B."/>
            <person name="Zhao S."/>
            <person name="Lieberman T.D."/>
            <person name="Swanson P.K."/>
            <person name="Smith M."/>
            <person name="Roesemann S."/>
            <person name="Alexander J.E."/>
            <person name="Rich S.A."/>
            <person name="Livny J."/>
            <person name="Vlamakis H."/>
            <person name="Clish C."/>
            <person name="Bullock K."/>
            <person name="Deik A."/>
            <person name="Scott J."/>
            <person name="Pierce K.A."/>
            <person name="Xavier R.J."/>
            <person name="Alm E.J."/>
        </authorList>
    </citation>
    <scope>NUCLEOTIDE SEQUENCE [LARGE SCALE GENOMIC DNA]</scope>
    <source>
        <strain evidence="2 3">BIOML-A10</strain>
    </source>
</reference>
<comment type="caution">
    <text evidence="2">The sequence shown here is derived from an EMBL/GenBank/DDBJ whole genome shotgun (WGS) entry which is preliminary data.</text>
</comment>
<gene>
    <name evidence="2" type="ORF">F3F73_18570</name>
</gene>
<keyword evidence="1" id="KW-0732">Signal</keyword>
<dbReference type="AlphaFoldDB" id="A0A7J4XED0"/>
<dbReference type="GeneID" id="93116338"/>
<dbReference type="InterPro" id="IPR045607">
    <property type="entry name" value="DUF6452"/>
</dbReference>
<feature type="chain" id="PRO_5029628001" evidence="1">
    <location>
        <begin position="20"/>
        <end position="170"/>
    </location>
</feature>
<evidence type="ECO:0000313" key="2">
    <source>
        <dbReference type="EMBL" id="KAA3759878.1"/>
    </source>
</evidence>
<accession>A0A7J4XED0</accession>
<dbReference type="Proteomes" id="UP000422221">
    <property type="component" value="Unassembled WGS sequence"/>
</dbReference>
<evidence type="ECO:0000313" key="3">
    <source>
        <dbReference type="Proteomes" id="UP000422221"/>
    </source>
</evidence>
<dbReference type="RefSeq" id="WP_005924437.1">
    <property type="nucleotide sequence ID" value="NZ_CABKSE010000001.1"/>
</dbReference>
<dbReference type="EMBL" id="VWMK01000021">
    <property type="protein sequence ID" value="KAA3759878.1"/>
    <property type="molecule type" value="Genomic_DNA"/>
</dbReference>
<organism evidence="2 3">
    <name type="scientific">Bacteroides salyersiae</name>
    <dbReference type="NCBI Taxonomy" id="291644"/>
    <lineage>
        <taxon>Bacteria</taxon>
        <taxon>Pseudomonadati</taxon>
        <taxon>Bacteroidota</taxon>
        <taxon>Bacteroidia</taxon>
        <taxon>Bacteroidales</taxon>
        <taxon>Bacteroidaceae</taxon>
        <taxon>Bacteroides</taxon>
    </lineage>
</organism>